<evidence type="ECO:0000256" key="1">
    <source>
        <dbReference type="ARBA" id="ARBA00009764"/>
    </source>
</evidence>
<keyword evidence="3" id="KW-0175">Coiled coil</keyword>
<organism evidence="8 9">
    <name type="scientific">Luteibacter rhizovicinus DSM 16549</name>
    <dbReference type="NCBI Taxonomy" id="1440763"/>
    <lineage>
        <taxon>Bacteria</taxon>
        <taxon>Pseudomonadati</taxon>
        <taxon>Pseudomonadota</taxon>
        <taxon>Gammaproteobacteria</taxon>
        <taxon>Lysobacterales</taxon>
        <taxon>Rhodanobacteraceae</taxon>
        <taxon>Luteibacter</taxon>
    </lineage>
</organism>
<dbReference type="PANTHER" id="PTHR30288:SF0">
    <property type="entry name" value="FLAGELLAR HOOK-ASSOCIATED PROTEIN 2"/>
    <property type="match status" value="1"/>
</dbReference>
<dbReference type="InterPro" id="IPR010809">
    <property type="entry name" value="FliD_C"/>
</dbReference>
<dbReference type="Pfam" id="PF07195">
    <property type="entry name" value="FliD_C"/>
    <property type="match status" value="1"/>
</dbReference>
<name>A0A1L3EP44_9GAMM</name>
<dbReference type="InterPro" id="IPR010810">
    <property type="entry name" value="Flagellin_hook_IN_motif"/>
</dbReference>
<dbReference type="STRING" id="1440763.BJI69_02025"/>
<dbReference type="GO" id="GO:0009421">
    <property type="term" value="C:bacterial-type flagellum filament cap"/>
    <property type="evidence" value="ECO:0007669"/>
    <property type="project" value="InterPro"/>
</dbReference>
<feature type="domain" description="Flagellar hook-associated protein 2 C-terminal" evidence="7">
    <location>
        <begin position="216"/>
        <end position="434"/>
    </location>
</feature>
<dbReference type="InterPro" id="IPR040026">
    <property type="entry name" value="FliD"/>
</dbReference>
<dbReference type="Pfam" id="PF07196">
    <property type="entry name" value="Flagellin_IN"/>
    <property type="match status" value="1"/>
</dbReference>
<dbReference type="OrthoDB" id="5980200at2"/>
<accession>A0A1L3EP44</accession>
<keyword evidence="4 5" id="KW-0975">Bacterial flagellum</keyword>
<evidence type="ECO:0000259" key="7">
    <source>
        <dbReference type="Pfam" id="PF07195"/>
    </source>
</evidence>
<reference evidence="9" key="1">
    <citation type="submission" date="2016-09" db="EMBL/GenBank/DDBJ databases">
        <authorList>
            <person name="Lysoe E."/>
        </authorList>
    </citation>
    <scope>NUCLEOTIDE SEQUENCE [LARGE SCALE GENOMIC DNA]</scope>
    <source>
        <strain evidence="9">LJ96T</strain>
    </source>
</reference>
<dbReference type="GO" id="GO:0005576">
    <property type="term" value="C:extracellular region"/>
    <property type="evidence" value="ECO:0007669"/>
    <property type="project" value="UniProtKB-SubCell"/>
</dbReference>
<dbReference type="InterPro" id="IPR003481">
    <property type="entry name" value="FliD_N"/>
</dbReference>
<comment type="function">
    <text evidence="5">Required for morphogenesis and for the elongation of the flagellar filament by facilitating polymerization of the flagellin monomers at the tip of growing filament. Forms a capping structure, which prevents flagellin subunits (transported through the central channel of the flagellum) from leaking out without polymerization at the distal end.</text>
</comment>
<dbReference type="GO" id="GO:0009424">
    <property type="term" value="C:bacterial-type flagellum hook"/>
    <property type="evidence" value="ECO:0007669"/>
    <property type="project" value="UniProtKB-UniRule"/>
</dbReference>
<dbReference type="PANTHER" id="PTHR30288">
    <property type="entry name" value="FLAGELLAR CAP/ASSEMBLY PROTEIN FLID"/>
    <property type="match status" value="1"/>
</dbReference>
<dbReference type="KEGG" id="lrz:BJI69_02025"/>
<evidence type="ECO:0000256" key="2">
    <source>
        <dbReference type="ARBA" id="ARBA00011255"/>
    </source>
</evidence>
<dbReference type="Proteomes" id="UP000182987">
    <property type="component" value="Chromosome"/>
</dbReference>
<dbReference type="GO" id="GO:0007155">
    <property type="term" value="P:cell adhesion"/>
    <property type="evidence" value="ECO:0007669"/>
    <property type="project" value="InterPro"/>
</dbReference>
<proteinExistence type="inferred from homology"/>
<evidence type="ECO:0000256" key="3">
    <source>
        <dbReference type="ARBA" id="ARBA00023054"/>
    </source>
</evidence>
<dbReference type="GO" id="GO:0071973">
    <property type="term" value="P:bacterial-type flagellum-dependent cell motility"/>
    <property type="evidence" value="ECO:0007669"/>
    <property type="project" value="TreeGrafter"/>
</dbReference>
<feature type="domain" description="Flagellar hook-associated protein 2 N-terminal" evidence="6">
    <location>
        <begin position="11"/>
        <end position="108"/>
    </location>
</feature>
<protein>
    <recommendedName>
        <fullName evidence="5">Flagellar hook-associated protein 2</fullName>
        <shortName evidence="5">HAP2</shortName>
    </recommendedName>
    <alternativeName>
        <fullName evidence="5">Flagellar cap protein</fullName>
    </alternativeName>
</protein>
<dbReference type="RefSeq" id="WP_046966178.1">
    <property type="nucleotide sequence ID" value="NZ_CP017480.1"/>
</dbReference>
<keyword evidence="9" id="KW-1185">Reference proteome</keyword>
<evidence type="ECO:0000259" key="6">
    <source>
        <dbReference type="Pfam" id="PF02465"/>
    </source>
</evidence>
<dbReference type="AlphaFoldDB" id="A0A1L3EP44"/>
<comment type="subunit">
    <text evidence="2 5">Homopentamer.</text>
</comment>
<evidence type="ECO:0000313" key="8">
    <source>
        <dbReference type="EMBL" id="APG02806.1"/>
    </source>
</evidence>
<evidence type="ECO:0000313" key="9">
    <source>
        <dbReference type="Proteomes" id="UP000182987"/>
    </source>
</evidence>
<evidence type="ECO:0000256" key="4">
    <source>
        <dbReference type="ARBA" id="ARBA00023143"/>
    </source>
</evidence>
<gene>
    <name evidence="8" type="ORF">BJI69_02025</name>
</gene>
<comment type="similarity">
    <text evidence="1 5">Belongs to the FliD family.</text>
</comment>
<dbReference type="Pfam" id="PF02465">
    <property type="entry name" value="FliD_N"/>
    <property type="match status" value="1"/>
</dbReference>
<dbReference type="EMBL" id="CP017480">
    <property type="protein sequence ID" value="APG02806.1"/>
    <property type="molecule type" value="Genomic_DNA"/>
</dbReference>
<comment type="subcellular location">
    <subcellularLocation>
        <location evidence="5">Secreted</location>
    </subcellularLocation>
    <subcellularLocation>
        <location evidence="5">Bacterial flagellum</location>
    </subcellularLocation>
</comment>
<evidence type="ECO:0000256" key="5">
    <source>
        <dbReference type="RuleBase" id="RU362066"/>
    </source>
</evidence>
<sequence>MATTPITLGSSSIDVASIVSNLVANKRAATDKALAAQASSNTTQVSAIGNFTSSLTSLQTAIKALTDGSAFTTQKTTVGDSTIIGASADATAQPNVYNIVVGQLASVQKTTSAGFTDATSAAGTGTLTISIGGKSMNLNVASGANSLQNIRDSINKSSDNPGVTASIITGTDGAHLVLTSSATGAANAFTVTTSGGDGNLSKLNFDPTTDTATTKAQDATFTIDGTPATSTTNSVTGAIDGVTLTLSKVGSSSLTIANDPSAVTSALQSLVTSYNSFVSTYQSLTKYDSTTNEVGALIGDATVTSLKSQVTSLIGSQLSSNAPGPTSLSNLGVSFQVDGTLAFDSTKLTAALASDPKGTQALLSGTNGIAPKLDAMITSWTSSSGILTERTANLNQKAKDIAQQQSDYDVTMQDYTTRLTTQYTALDTMMTKLSSTSSFLQQQFDSLTASKS</sequence>
<keyword evidence="5" id="KW-0964">Secreted</keyword>